<dbReference type="InterPro" id="IPR012340">
    <property type="entry name" value="NA-bd_OB-fold"/>
</dbReference>
<keyword evidence="3 6" id="KW-0238">DNA-binding</keyword>
<keyword evidence="8" id="KW-0347">Helicase</keyword>
<dbReference type="Pfam" id="PF14520">
    <property type="entry name" value="HHH_5"/>
    <property type="match status" value="1"/>
</dbReference>
<dbReference type="eggNOG" id="COG0632">
    <property type="taxonomic scope" value="Bacteria"/>
</dbReference>
<dbReference type="GO" id="GO:0048476">
    <property type="term" value="C:Holliday junction resolvase complex"/>
    <property type="evidence" value="ECO:0007669"/>
    <property type="project" value="UniProtKB-UniRule"/>
</dbReference>
<dbReference type="Proteomes" id="UP000005709">
    <property type="component" value="Unassembled WGS sequence"/>
</dbReference>
<dbReference type="GO" id="GO:0009378">
    <property type="term" value="F:four-way junction helicase activity"/>
    <property type="evidence" value="ECO:0007669"/>
    <property type="project" value="InterPro"/>
</dbReference>
<dbReference type="InterPro" id="IPR010994">
    <property type="entry name" value="RuvA_2-like"/>
</dbReference>
<dbReference type="GO" id="GO:0005737">
    <property type="term" value="C:cytoplasm"/>
    <property type="evidence" value="ECO:0007669"/>
    <property type="project" value="UniProtKB-SubCell"/>
</dbReference>
<keyword evidence="2 6" id="KW-0227">DNA damage</keyword>
<dbReference type="InterPro" id="IPR000085">
    <property type="entry name" value="RuvA"/>
</dbReference>
<evidence type="ECO:0000313" key="8">
    <source>
        <dbReference type="EMBL" id="EEV18092.1"/>
    </source>
</evidence>
<dbReference type="NCBIfam" id="TIGR00084">
    <property type="entry name" value="ruvA"/>
    <property type="match status" value="1"/>
</dbReference>
<dbReference type="EMBL" id="ACYG01000019">
    <property type="protein sequence ID" value="EEV18092.1"/>
    <property type="molecule type" value="Genomic_DNA"/>
</dbReference>
<dbReference type="InterPro" id="IPR003583">
    <property type="entry name" value="Hlx-hairpin-Hlx_DNA-bd_motif"/>
</dbReference>
<dbReference type="Gene3D" id="1.10.8.10">
    <property type="entry name" value="DNA helicase RuvA subunit, C-terminal domain"/>
    <property type="match status" value="1"/>
</dbReference>
<evidence type="ECO:0000256" key="4">
    <source>
        <dbReference type="ARBA" id="ARBA00023172"/>
    </source>
</evidence>
<dbReference type="HAMAP" id="MF_00031">
    <property type="entry name" value="DNA_HJ_migration_RuvA"/>
    <property type="match status" value="1"/>
</dbReference>
<evidence type="ECO:0000256" key="3">
    <source>
        <dbReference type="ARBA" id="ARBA00023125"/>
    </source>
</evidence>
<dbReference type="GO" id="GO:0016787">
    <property type="term" value="F:hydrolase activity"/>
    <property type="evidence" value="ECO:0007669"/>
    <property type="project" value="UniProtKB-KW"/>
</dbReference>
<evidence type="ECO:0000256" key="5">
    <source>
        <dbReference type="ARBA" id="ARBA00023204"/>
    </source>
</evidence>
<dbReference type="SUPFAM" id="SSF47781">
    <property type="entry name" value="RuvA domain 2-like"/>
    <property type="match status" value="1"/>
</dbReference>
<dbReference type="STRING" id="824.CGRAC_1191"/>
<dbReference type="SUPFAM" id="SSF46929">
    <property type="entry name" value="DNA helicase RuvA subunit, C-terminal domain"/>
    <property type="match status" value="1"/>
</dbReference>
<keyword evidence="8" id="KW-0378">Hydrolase</keyword>
<name>C8PG54_9BACT</name>
<keyword evidence="5 6" id="KW-0234">DNA repair</keyword>
<keyword evidence="1 6" id="KW-0963">Cytoplasm</keyword>
<keyword evidence="8" id="KW-0067">ATP-binding</keyword>
<keyword evidence="4 6" id="KW-0233">DNA recombination</keyword>
<organism evidence="8 9">
    <name type="scientific">Campylobacter gracilis RM3268</name>
    <dbReference type="NCBI Taxonomy" id="553220"/>
    <lineage>
        <taxon>Bacteria</taxon>
        <taxon>Pseudomonadati</taxon>
        <taxon>Campylobacterota</taxon>
        <taxon>Epsilonproteobacteria</taxon>
        <taxon>Campylobacterales</taxon>
        <taxon>Campylobacteraceae</taxon>
        <taxon>Campylobacter</taxon>
    </lineage>
</organism>
<feature type="region of interest" description="Domain I" evidence="6">
    <location>
        <begin position="1"/>
        <end position="64"/>
    </location>
</feature>
<feature type="domain" description="Helix-hairpin-helix DNA-binding motif class 1" evidence="7">
    <location>
        <begin position="73"/>
        <end position="92"/>
    </location>
</feature>
<dbReference type="SMART" id="SM00278">
    <property type="entry name" value="HhH1"/>
    <property type="match status" value="2"/>
</dbReference>
<feature type="region of interest" description="Domain III" evidence="6">
    <location>
        <begin position="144"/>
        <end position="184"/>
    </location>
</feature>
<comment type="caution">
    <text evidence="8">The sequence shown here is derived from an EMBL/GenBank/DDBJ whole genome shotgun (WGS) entry which is preliminary data.</text>
</comment>
<dbReference type="GO" id="GO:0006310">
    <property type="term" value="P:DNA recombination"/>
    <property type="evidence" value="ECO:0007669"/>
    <property type="project" value="UniProtKB-UniRule"/>
</dbReference>
<comment type="subcellular location">
    <subcellularLocation>
        <location evidence="6">Cytoplasm</location>
    </subcellularLocation>
</comment>
<accession>C8PG54</accession>
<dbReference type="GO" id="GO:0005524">
    <property type="term" value="F:ATP binding"/>
    <property type="evidence" value="ECO:0007669"/>
    <property type="project" value="InterPro"/>
</dbReference>
<comment type="function">
    <text evidence="6">The RuvA-RuvB-RuvC complex processes Holliday junction (HJ) DNA during genetic recombination and DNA repair, while the RuvA-RuvB complex plays an important role in the rescue of blocked DNA replication forks via replication fork reversal (RFR). RuvA specifically binds to HJ cruciform DNA, conferring on it an open structure. The RuvB hexamer acts as an ATP-dependent pump, pulling dsDNA into and through the RuvAB complex. HJ branch migration allows RuvC to scan DNA until it finds its consensus sequence, where it cleaves and resolves the cruciform DNA.</text>
</comment>
<dbReference type="AlphaFoldDB" id="C8PG54"/>
<dbReference type="InterPro" id="IPR013849">
    <property type="entry name" value="DNA_helicase_Holl-junc_RuvA_I"/>
</dbReference>
<dbReference type="GO" id="GO:0006281">
    <property type="term" value="P:DNA repair"/>
    <property type="evidence" value="ECO:0007669"/>
    <property type="project" value="UniProtKB-UniRule"/>
</dbReference>
<reference evidence="8 9" key="1">
    <citation type="submission" date="2009-07" db="EMBL/GenBank/DDBJ databases">
        <authorList>
            <person name="Madupu R."/>
            <person name="Sebastian Y."/>
            <person name="Durkin A.S."/>
            <person name="Torralba M."/>
            <person name="Methe B."/>
            <person name="Sutton G.G."/>
            <person name="Strausberg R.L."/>
            <person name="Nelson K.E."/>
        </authorList>
    </citation>
    <scope>NUCLEOTIDE SEQUENCE [LARGE SCALE GENOMIC DNA]</scope>
    <source>
        <strain evidence="8 9">RM3268</strain>
    </source>
</reference>
<keyword evidence="9" id="KW-1185">Reference proteome</keyword>
<dbReference type="Gene3D" id="1.10.150.20">
    <property type="entry name" value="5' to 3' exonuclease, C-terminal subdomain"/>
    <property type="match status" value="1"/>
</dbReference>
<dbReference type="GO" id="GO:0000400">
    <property type="term" value="F:four-way junction DNA binding"/>
    <property type="evidence" value="ECO:0007669"/>
    <property type="project" value="UniProtKB-UniRule"/>
</dbReference>
<comment type="subunit">
    <text evidence="6">Homotetramer. Forms an RuvA(8)-RuvB(12)-Holliday junction (HJ) complex. HJ DNA is sandwiched between 2 RuvA tetramers; dsDNA enters through RuvA and exits via RuvB. An RuvB hexamer assembles on each DNA strand where it exits the tetramer. Each RuvB hexamer is contacted by two RuvA subunits (via domain III) on 2 adjacent RuvB subunits; this complex drives branch migration. In the full resolvosome a probable DNA-RuvA(4)-RuvB(12)-RuvC(2) complex forms which resolves the HJ.</text>
</comment>
<evidence type="ECO:0000313" key="9">
    <source>
        <dbReference type="Proteomes" id="UP000005709"/>
    </source>
</evidence>
<protein>
    <recommendedName>
        <fullName evidence="6">Holliday junction branch migration complex subunit RuvA</fullName>
    </recommendedName>
</protein>
<dbReference type="RefSeq" id="WP_005870379.1">
    <property type="nucleotide sequence ID" value="NZ_ACYG01000019.1"/>
</dbReference>
<evidence type="ECO:0000256" key="2">
    <source>
        <dbReference type="ARBA" id="ARBA00022763"/>
    </source>
</evidence>
<dbReference type="SUPFAM" id="SSF50249">
    <property type="entry name" value="Nucleic acid-binding proteins"/>
    <property type="match status" value="1"/>
</dbReference>
<evidence type="ECO:0000256" key="1">
    <source>
        <dbReference type="ARBA" id="ARBA00022490"/>
    </source>
</evidence>
<feature type="domain" description="Helix-hairpin-helix DNA-binding motif class 1" evidence="7">
    <location>
        <begin position="108"/>
        <end position="127"/>
    </location>
</feature>
<gene>
    <name evidence="6 8" type="primary">ruvA</name>
    <name evidence="8" type="ORF">CAMGR0001_0847</name>
</gene>
<dbReference type="OrthoDB" id="5293449at2"/>
<dbReference type="InterPro" id="IPR011114">
    <property type="entry name" value="RuvA_C"/>
</dbReference>
<sequence length="184" mass="19368">MIAAIEGIITRKEPTACVIKCASGVSYALSLSLNTSAKLTQGKLTELACVQILREDADLLYGFLDESEKKMFETLIKLSGVGASTAMAVCSTLAPQDFARCVATGDAATLTSVPGIGPKTARRIIAELGDAKLMEFGPSETYKNEAASALQSLGFKRDKINQILAGCSSTNTSDLVKEALKKLA</sequence>
<dbReference type="Gene3D" id="2.40.50.140">
    <property type="entry name" value="Nucleic acid-binding proteins"/>
    <property type="match status" value="1"/>
</dbReference>
<dbReference type="InterPro" id="IPR036267">
    <property type="entry name" value="RuvA_C_sf"/>
</dbReference>
<comment type="similarity">
    <text evidence="6">Belongs to the RuvA family.</text>
</comment>
<proteinExistence type="inferred from homology"/>
<dbReference type="CDD" id="cd14332">
    <property type="entry name" value="UBA_RuvA_C"/>
    <property type="match status" value="1"/>
</dbReference>
<comment type="caution">
    <text evidence="6">Lacks conserved residue(s) required for the propagation of feature annotation.</text>
</comment>
<evidence type="ECO:0000256" key="6">
    <source>
        <dbReference type="HAMAP-Rule" id="MF_00031"/>
    </source>
</evidence>
<evidence type="ECO:0000259" key="7">
    <source>
        <dbReference type="SMART" id="SM00278"/>
    </source>
</evidence>
<dbReference type="GO" id="GO:0009379">
    <property type="term" value="C:Holliday junction helicase complex"/>
    <property type="evidence" value="ECO:0007669"/>
    <property type="project" value="InterPro"/>
</dbReference>
<dbReference type="Pfam" id="PF01330">
    <property type="entry name" value="RuvA_N"/>
    <property type="match status" value="1"/>
</dbReference>
<dbReference type="Pfam" id="PF07499">
    <property type="entry name" value="RuvA_C"/>
    <property type="match status" value="1"/>
</dbReference>
<comment type="domain">
    <text evidence="6">Has three domains with a flexible linker between the domains II and III and assumes an 'L' shape. Domain III is highly mobile and contacts RuvB.</text>
</comment>
<keyword evidence="8" id="KW-0547">Nucleotide-binding</keyword>